<evidence type="ECO:0000313" key="5">
    <source>
        <dbReference type="Proteomes" id="UP001451303"/>
    </source>
</evidence>
<feature type="compositionally biased region" description="Low complexity" evidence="1">
    <location>
        <begin position="307"/>
        <end position="322"/>
    </location>
</feature>
<feature type="region of interest" description="Disordered" evidence="1">
    <location>
        <begin position="823"/>
        <end position="859"/>
    </location>
</feature>
<feature type="region of interest" description="Disordered" evidence="1">
    <location>
        <begin position="1473"/>
        <end position="1506"/>
    </location>
</feature>
<dbReference type="EMBL" id="JAVLET010000009">
    <property type="protein sequence ID" value="KAL0467480.1"/>
    <property type="molecule type" value="Genomic_DNA"/>
</dbReference>
<evidence type="ECO:0000259" key="3">
    <source>
        <dbReference type="Pfam" id="PF24086"/>
    </source>
</evidence>
<sequence length="1862" mass="180524">MRLNASLGVLSGIAWTTSGAVVPRNLDYDIDTTCTSTETDQGTVFVTVPGGNSPTAAAPAGSVFTLTVPVGGSDPGAGSPGSFGSPSGSGNNGLLSSTCTTESSPFGSPFGSARTLEPVTITITALSTPMSTVTIPVSTITINTPGAGSGAGNNGNGNSPGSIVTVTAPQASPSPAFPGSGSGVTITIPGGSGSGSSPAGVTVTVPQISGQAGEVVTLTIPEGPSQSATVVLTVTIPDVADSPGSWSTIVSAPGLNGATSGPLVTVIAGTSAGPQVPTNLPLPGSLLSSTCSDALTPGAGGSGNSGSGTTLTVPLPQLTTTQGGKESYPPFFGGPIPLTITYTIPAEPGMPTPLVETLTVTPNLPYPPGDPGSSYGPTDLTIPLGPFGVHSTVSAGDSSGLTLVTYTVPADGNSPGYTGVFTLTPGAGSSPSQGSQNGGLPVTVTVPEATQPGQNGGSSGETGYPPYGGSAAPAGNGSPDTVTSTVPQAGAPTQSFPGQGSGQSGFGSGNQAPTVRLTVPAGNTPGSGSGGQGSGPGYGNGQSTCLTLTIPGANSDGQSNLLTVTVPAGSGFPVGGVPSAPYNGPSDPVTVTAFPFPGASGLPGSSPSGSGDEGQSTCLTLTLTGANGQPSLATVTVPVASAFPNGGAPSAPYNGPSGPVTVTVPPTPGSGSSGSGDDNQSTCLTLTLTGANGPSGVVTVVVPETTDSSGSFPGSGPSGVVTVVVPETTDSSGSFPGSGPYGSGGNGPSGVLTVTVPDNSGSGSGPSASDPYGYGGGSDQPGVVTVTEPAGSPSAASGSPVVVTYTVPAGPGETESSYAVTYTLQPSSGSGSSPSVSGGPAGYGSGGSNPFGSGFNPTSSSAGLSPVTITLESSDGFATPVVVTYTPGVTGQPSSSSPTPSEIVVSESGTLFTITLPGSGSLPFTTSPASSEIVVSEFGTLFTITVPATAPAAQPTVASGSVIVPGYGSGAGSGAGSLPSGLTAFTITPTSGSPYVVTIPIGGGSGSSPSNVLTVTEGPSPSGYGTGSGSGSSPNNGEFTITIDGTPVVVPLPQSNPGGNPATGSGFVTVTEGGNGLATPAAGIVFTLTLSGTPVAVTAPASGNTASVGQGGILTVTEGLPSGQPSIVAVPAGAGGITAQPSATPYGGSFPGGEVITVIRPDGHPTVLTIPGGGNPAATQNGPSNVLTITEGGAAPTGGVQPGGNGVGTAFTVTLSSPGNGQGSGPQGSGQGNGPQGYGSPNAGVGSIFTITQGGAGAAQSNGPILTVSEVVLSETIPIGSGLYSVVAFTTTLGSGSGSGSGSSPSIVTIDPNGSGNGLNSPSAIGGGAFATTLTLAQPSAVIATALAQSPQVVTVLPSIFTVWPHITLVTTTSCTTSNGGAFFDPGQNGGFGPSVVTMWPTYSIDTTCTKSSTSYISASAVAPAASSESSTVLMLSSSTLAVISSAPSLPSPSDSSTVLMLSSSTLAVVSPEPATPSAVAPEPVSTASGEQAIPTLTDEPPSTSNEVQAIPTLTVEPAEPTSAAGGGQPTEPTEPTEPTSTAGGGQPIEPTDSSGGGQSIPVVTPEPSTSSGEQATPALSFEVPPESSAGEEVPPPQTEFGLGHIHPRAAHITVIPTPSSITPDSVPTASVACGSVGDRGGYTFRFDDIPAPETLNSDTNSAMVVRHQPVPRPYHRFLFSDDFRVVPPPQSRFVPSSGSQMLQYDGASKNVAHIGLAQLRNNPCFHFDFLGVSLGCNSTVEPCVFNVKGIQWNGVHDVIQANKTLVVGACKNIDSCVLRHQILDSAAALQFTNLTAVNITMTVAGQPVTWWADDFQVAWTENDCSTAACRALVPNTASTPQKPWGVSEEAKAKGLRWSIRR</sequence>
<evidence type="ECO:0000313" key="4">
    <source>
        <dbReference type="EMBL" id="KAL0467480.1"/>
    </source>
</evidence>
<feature type="compositionally biased region" description="Gly residues" evidence="1">
    <location>
        <begin position="739"/>
        <end position="748"/>
    </location>
</feature>
<feature type="region of interest" description="Disordered" evidence="1">
    <location>
        <begin position="727"/>
        <end position="800"/>
    </location>
</feature>
<evidence type="ECO:0000256" key="2">
    <source>
        <dbReference type="SAM" id="SignalP"/>
    </source>
</evidence>
<feature type="compositionally biased region" description="Gly residues" evidence="1">
    <location>
        <begin position="1220"/>
        <end position="1237"/>
    </location>
</feature>
<feature type="compositionally biased region" description="Low complexity" evidence="1">
    <location>
        <begin position="82"/>
        <end position="97"/>
    </location>
</feature>
<feature type="compositionally biased region" description="Low complexity" evidence="1">
    <location>
        <begin position="655"/>
        <end position="664"/>
    </location>
</feature>
<accession>A0ABR3D484</accession>
<feature type="chain" id="PRO_5047365077" description="DUF7371 domain-containing protein" evidence="2">
    <location>
        <begin position="20"/>
        <end position="1862"/>
    </location>
</feature>
<feature type="domain" description="DUF7371" evidence="3">
    <location>
        <begin position="1640"/>
        <end position="1831"/>
    </location>
</feature>
<dbReference type="InterPro" id="IPR055795">
    <property type="entry name" value="DUF7371"/>
</dbReference>
<comment type="caution">
    <text evidence="4">The sequence shown here is derived from an EMBL/GenBank/DDBJ whole genome shotgun (WGS) entry which is preliminary data.</text>
</comment>
<feature type="region of interest" description="Disordered" evidence="1">
    <location>
        <begin position="71"/>
        <end position="113"/>
    </location>
</feature>
<feature type="signal peptide" evidence="2">
    <location>
        <begin position="1"/>
        <end position="19"/>
    </location>
</feature>
<gene>
    <name evidence="4" type="ORF">QR685DRAFT_360679</name>
</gene>
<feature type="compositionally biased region" description="Polar residues" evidence="1">
    <location>
        <begin position="480"/>
        <end position="493"/>
    </location>
</feature>
<keyword evidence="2" id="KW-0732">Signal</keyword>
<feature type="compositionally biased region" description="Gly residues" evidence="1">
    <location>
        <begin position="839"/>
        <end position="849"/>
    </location>
</feature>
<reference evidence="4 5" key="1">
    <citation type="submission" date="2023-09" db="EMBL/GenBank/DDBJ databases">
        <title>Multi-omics analysis of a traditional fermented food reveals byproduct-associated fungal strains for waste-to-food upcycling.</title>
        <authorList>
            <consortium name="Lawrence Berkeley National Laboratory"/>
            <person name="Rekdal V.M."/>
            <person name="Villalobos-Escobedo J.M."/>
            <person name="Rodriguez-Valeron N."/>
            <person name="Garcia M.O."/>
            <person name="Vasquez D.P."/>
            <person name="Damayanti I."/>
            <person name="Sorensen P.M."/>
            <person name="Baidoo E.E."/>
            <person name="De Carvalho A.C."/>
            <person name="Riley R."/>
            <person name="Lipzen A."/>
            <person name="He G."/>
            <person name="Yan M."/>
            <person name="Haridas S."/>
            <person name="Daum C."/>
            <person name="Yoshinaga Y."/>
            <person name="Ng V."/>
            <person name="Grigoriev I.V."/>
            <person name="Munk R."/>
            <person name="Nuraida L."/>
            <person name="Wijaya C.H."/>
            <person name="Morales P.-C."/>
            <person name="Keasling J.D."/>
        </authorList>
    </citation>
    <scope>NUCLEOTIDE SEQUENCE [LARGE SCALE GENOMIC DNA]</scope>
    <source>
        <strain evidence="4 5">FGSC 2613</strain>
    </source>
</reference>
<evidence type="ECO:0000256" key="1">
    <source>
        <dbReference type="SAM" id="MobiDB-lite"/>
    </source>
</evidence>
<dbReference type="Pfam" id="PF24086">
    <property type="entry name" value="DUF7371"/>
    <property type="match status" value="1"/>
</dbReference>
<feature type="region of interest" description="Disordered" evidence="1">
    <location>
        <begin position="297"/>
        <end position="329"/>
    </location>
</feature>
<feature type="region of interest" description="Disordered" evidence="1">
    <location>
        <begin position="1190"/>
        <end position="1241"/>
    </location>
</feature>
<feature type="compositionally biased region" description="Low complexity" evidence="1">
    <location>
        <begin position="156"/>
        <end position="201"/>
    </location>
</feature>
<feature type="compositionally biased region" description="Low complexity" evidence="1">
    <location>
        <begin position="727"/>
        <end position="738"/>
    </location>
</feature>
<dbReference type="Proteomes" id="UP001451303">
    <property type="component" value="Unassembled WGS sequence"/>
</dbReference>
<proteinExistence type="predicted"/>
<name>A0ABR3D484_NEUIN</name>
<keyword evidence="5" id="KW-1185">Reference proteome</keyword>
<feature type="region of interest" description="Disordered" evidence="1">
    <location>
        <begin position="1518"/>
        <end position="1604"/>
    </location>
</feature>
<feature type="compositionally biased region" description="Low complexity" evidence="1">
    <location>
        <begin position="826"/>
        <end position="838"/>
    </location>
</feature>
<feature type="compositionally biased region" description="Low complexity" evidence="1">
    <location>
        <begin position="425"/>
        <end position="439"/>
    </location>
</feature>
<feature type="compositionally biased region" description="Low complexity" evidence="1">
    <location>
        <begin position="463"/>
        <end position="479"/>
    </location>
</feature>
<feature type="compositionally biased region" description="Low complexity" evidence="1">
    <location>
        <begin position="789"/>
        <end position="800"/>
    </location>
</feature>
<organism evidence="4 5">
    <name type="scientific">Neurospora intermedia</name>
    <dbReference type="NCBI Taxonomy" id="5142"/>
    <lineage>
        <taxon>Eukaryota</taxon>
        <taxon>Fungi</taxon>
        <taxon>Dikarya</taxon>
        <taxon>Ascomycota</taxon>
        <taxon>Pezizomycotina</taxon>
        <taxon>Sordariomycetes</taxon>
        <taxon>Sordariomycetidae</taxon>
        <taxon>Sordariales</taxon>
        <taxon>Sordariaceae</taxon>
        <taxon>Neurospora</taxon>
    </lineage>
</organism>
<feature type="region of interest" description="Disordered" evidence="1">
    <location>
        <begin position="650"/>
        <end position="683"/>
    </location>
</feature>
<feature type="region of interest" description="Disordered" evidence="1">
    <location>
        <begin position="146"/>
        <end position="201"/>
    </location>
</feature>
<feature type="compositionally biased region" description="Gly residues" evidence="1">
    <location>
        <begin position="499"/>
        <end position="508"/>
    </location>
</feature>
<feature type="compositionally biased region" description="Low complexity" evidence="1">
    <location>
        <begin position="1530"/>
        <end position="1542"/>
    </location>
</feature>
<protein>
    <recommendedName>
        <fullName evidence="3">DUF7371 domain-containing protein</fullName>
    </recommendedName>
</protein>
<feature type="compositionally biased region" description="Gly residues" evidence="1">
    <location>
        <begin position="525"/>
        <end position="540"/>
    </location>
</feature>
<feature type="region of interest" description="Disordered" evidence="1">
    <location>
        <begin position="422"/>
        <end position="542"/>
    </location>
</feature>